<evidence type="ECO:0000313" key="4">
    <source>
        <dbReference type="Proteomes" id="UP000489600"/>
    </source>
</evidence>
<name>A0A565CHY2_9BRAS</name>
<dbReference type="AlphaFoldDB" id="A0A565CHY2"/>
<accession>A0A565CHY2</accession>
<dbReference type="Proteomes" id="UP000489600">
    <property type="component" value="Unassembled WGS sequence"/>
</dbReference>
<dbReference type="InterPro" id="IPR012674">
    <property type="entry name" value="Calycin"/>
</dbReference>
<dbReference type="Gene3D" id="2.40.128.20">
    <property type="match status" value="1"/>
</dbReference>
<evidence type="ECO:0000259" key="2">
    <source>
        <dbReference type="Pfam" id="PF08768"/>
    </source>
</evidence>
<organism evidence="3 4">
    <name type="scientific">Arabis nemorensis</name>
    <dbReference type="NCBI Taxonomy" id="586526"/>
    <lineage>
        <taxon>Eukaryota</taxon>
        <taxon>Viridiplantae</taxon>
        <taxon>Streptophyta</taxon>
        <taxon>Embryophyta</taxon>
        <taxon>Tracheophyta</taxon>
        <taxon>Spermatophyta</taxon>
        <taxon>Magnoliopsida</taxon>
        <taxon>eudicotyledons</taxon>
        <taxon>Gunneridae</taxon>
        <taxon>Pentapetalae</taxon>
        <taxon>rosids</taxon>
        <taxon>malvids</taxon>
        <taxon>Brassicales</taxon>
        <taxon>Brassicaceae</taxon>
        <taxon>Arabideae</taxon>
        <taxon>Arabis</taxon>
    </lineage>
</organism>
<evidence type="ECO:0000313" key="3">
    <source>
        <dbReference type="EMBL" id="VVB13318.1"/>
    </source>
</evidence>
<gene>
    <name evidence="3" type="ORF">ANE_LOCUS23762</name>
</gene>
<dbReference type="PANTHER" id="PTHR15854:SF4">
    <property type="entry name" value="PEROXYNITRITE ISOMERASE THAP4"/>
    <property type="match status" value="1"/>
</dbReference>
<keyword evidence="4" id="KW-1185">Reference proteome</keyword>
<dbReference type="InterPro" id="IPR045165">
    <property type="entry name" value="Nitrobindin"/>
</dbReference>
<comment type="caution">
    <text evidence="3">The sequence shown here is derived from an EMBL/GenBank/DDBJ whole genome shotgun (WGS) entry which is preliminary data.</text>
</comment>
<dbReference type="PANTHER" id="PTHR15854">
    <property type="entry name" value="THAP4 PROTEIN"/>
    <property type="match status" value="1"/>
</dbReference>
<dbReference type="EMBL" id="CABITT030000008">
    <property type="protein sequence ID" value="VVB13318.1"/>
    <property type="molecule type" value="Genomic_DNA"/>
</dbReference>
<dbReference type="InterPro" id="IPR014878">
    <property type="entry name" value="THAP4-like_heme-bd"/>
</dbReference>
<sequence>MGEDKDQVKKSDSKFSSLLRTWRGQSEGEYPTIPSFLYREELCFSHSGKLNLLCLLYSEDMEIGIKRADTGYFRPKPDGSIEAVIA</sequence>
<protein>
    <recommendedName>
        <fullName evidence="2">THAP4-like heme-binding domain-containing protein</fullName>
    </recommendedName>
</protein>
<dbReference type="OrthoDB" id="58529at2759"/>
<comment type="catalytic activity">
    <reaction evidence="1">
        <text>peroxynitrite = nitrate</text>
        <dbReference type="Rhea" id="RHEA:63116"/>
        <dbReference type="ChEBI" id="CHEBI:17632"/>
        <dbReference type="ChEBI" id="CHEBI:25941"/>
    </reaction>
    <physiologicalReaction direction="left-to-right" evidence="1">
        <dbReference type="Rhea" id="RHEA:63117"/>
    </physiologicalReaction>
</comment>
<dbReference type="Pfam" id="PF08768">
    <property type="entry name" value="THAP4_heme-bd"/>
    <property type="match status" value="1"/>
</dbReference>
<dbReference type="SUPFAM" id="SSF50814">
    <property type="entry name" value="Lipocalins"/>
    <property type="match status" value="1"/>
</dbReference>
<feature type="domain" description="THAP4-like heme-binding" evidence="2">
    <location>
        <begin position="15"/>
        <end position="86"/>
    </location>
</feature>
<reference evidence="3" key="1">
    <citation type="submission" date="2019-07" db="EMBL/GenBank/DDBJ databases">
        <authorList>
            <person name="Dittberner H."/>
        </authorList>
    </citation>
    <scope>NUCLEOTIDE SEQUENCE [LARGE SCALE GENOMIC DNA]</scope>
</reference>
<proteinExistence type="predicted"/>
<evidence type="ECO:0000256" key="1">
    <source>
        <dbReference type="ARBA" id="ARBA00036993"/>
    </source>
</evidence>